<dbReference type="GO" id="GO:0003677">
    <property type="term" value="F:DNA binding"/>
    <property type="evidence" value="ECO:0007669"/>
    <property type="project" value="UniProtKB-KW"/>
</dbReference>
<organism evidence="6 7">
    <name type="scientific">Nocardiopsis composta</name>
    <dbReference type="NCBI Taxonomy" id="157465"/>
    <lineage>
        <taxon>Bacteria</taxon>
        <taxon>Bacillati</taxon>
        <taxon>Actinomycetota</taxon>
        <taxon>Actinomycetes</taxon>
        <taxon>Streptosporangiales</taxon>
        <taxon>Nocardiopsidaceae</taxon>
        <taxon>Nocardiopsis</taxon>
    </lineage>
</organism>
<dbReference type="InterPro" id="IPR046348">
    <property type="entry name" value="SIS_dom_sf"/>
</dbReference>
<dbReference type="Pfam" id="PF01380">
    <property type="entry name" value="SIS"/>
    <property type="match status" value="1"/>
</dbReference>
<dbReference type="RefSeq" id="WP_184394758.1">
    <property type="nucleotide sequence ID" value="NZ_BAAAJD010000121.1"/>
</dbReference>
<dbReference type="EMBL" id="JACHDB010000001">
    <property type="protein sequence ID" value="MBB5434270.1"/>
    <property type="molecule type" value="Genomic_DNA"/>
</dbReference>
<dbReference type="InterPro" id="IPR047640">
    <property type="entry name" value="RpiR-like"/>
</dbReference>
<name>A0A7W8QPM1_9ACTN</name>
<evidence type="ECO:0000259" key="5">
    <source>
        <dbReference type="PROSITE" id="PS51464"/>
    </source>
</evidence>
<evidence type="ECO:0000313" key="7">
    <source>
        <dbReference type="Proteomes" id="UP000572635"/>
    </source>
</evidence>
<keyword evidence="1" id="KW-0805">Transcription regulation</keyword>
<feature type="domain" description="SIS" evidence="5">
    <location>
        <begin position="135"/>
        <end position="272"/>
    </location>
</feature>
<dbReference type="PROSITE" id="PS51071">
    <property type="entry name" value="HTH_RPIR"/>
    <property type="match status" value="1"/>
</dbReference>
<evidence type="ECO:0000256" key="1">
    <source>
        <dbReference type="ARBA" id="ARBA00023015"/>
    </source>
</evidence>
<evidence type="ECO:0000313" key="6">
    <source>
        <dbReference type="EMBL" id="MBB5434270.1"/>
    </source>
</evidence>
<dbReference type="PANTHER" id="PTHR30514">
    <property type="entry name" value="GLUCOKINASE"/>
    <property type="match status" value="1"/>
</dbReference>
<dbReference type="SUPFAM" id="SSF53697">
    <property type="entry name" value="SIS domain"/>
    <property type="match status" value="1"/>
</dbReference>
<dbReference type="PANTHER" id="PTHR30514:SF18">
    <property type="entry name" value="RPIR-FAMILY TRANSCRIPTIONAL REGULATOR"/>
    <property type="match status" value="1"/>
</dbReference>
<dbReference type="PROSITE" id="PS51464">
    <property type="entry name" value="SIS"/>
    <property type="match status" value="1"/>
</dbReference>
<dbReference type="AlphaFoldDB" id="A0A7W8QPM1"/>
<evidence type="ECO:0000256" key="3">
    <source>
        <dbReference type="ARBA" id="ARBA00023163"/>
    </source>
</evidence>
<gene>
    <name evidence="6" type="ORF">HDA36_004354</name>
</gene>
<keyword evidence="2 6" id="KW-0238">DNA-binding</keyword>
<evidence type="ECO:0000259" key="4">
    <source>
        <dbReference type="PROSITE" id="PS51071"/>
    </source>
</evidence>
<dbReference type="SUPFAM" id="SSF46689">
    <property type="entry name" value="Homeodomain-like"/>
    <property type="match status" value="1"/>
</dbReference>
<dbReference type="InterPro" id="IPR000281">
    <property type="entry name" value="HTH_RpiR"/>
</dbReference>
<dbReference type="GO" id="GO:0003700">
    <property type="term" value="F:DNA-binding transcription factor activity"/>
    <property type="evidence" value="ECO:0007669"/>
    <property type="project" value="InterPro"/>
</dbReference>
<dbReference type="InterPro" id="IPR001347">
    <property type="entry name" value="SIS_dom"/>
</dbReference>
<protein>
    <submittedName>
        <fullName evidence="6">DNA-binding MurR/RpiR family transcriptional regulator</fullName>
    </submittedName>
</protein>
<keyword evidence="7" id="KW-1185">Reference proteome</keyword>
<reference evidence="6 7" key="1">
    <citation type="submission" date="2020-08" db="EMBL/GenBank/DDBJ databases">
        <title>Sequencing the genomes of 1000 actinobacteria strains.</title>
        <authorList>
            <person name="Klenk H.-P."/>
        </authorList>
    </citation>
    <scope>NUCLEOTIDE SEQUENCE [LARGE SCALE GENOMIC DNA]</scope>
    <source>
        <strain evidence="6 7">DSM 44551</strain>
    </source>
</reference>
<dbReference type="InterPro" id="IPR009057">
    <property type="entry name" value="Homeodomain-like_sf"/>
</dbReference>
<dbReference type="InterPro" id="IPR035472">
    <property type="entry name" value="RpiR-like_SIS"/>
</dbReference>
<dbReference type="Gene3D" id="1.10.10.10">
    <property type="entry name" value="Winged helix-like DNA-binding domain superfamily/Winged helix DNA-binding domain"/>
    <property type="match status" value="1"/>
</dbReference>
<dbReference type="Proteomes" id="UP000572635">
    <property type="component" value="Unassembled WGS sequence"/>
</dbReference>
<dbReference type="CDD" id="cd05013">
    <property type="entry name" value="SIS_RpiR"/>
    <property type="match status" value="1"/>
</dbReference>
<dbReference type="Gene3D" id="3.40.50.10490">
    <property type="entry name" value="Glucose-6-phosphate isomerase like protein, domain 1"/>
    <property type="match status" value="1"/>
</dbReference>
<comment type="caution">
    <text evidence="6">The sequence shown here is derived from an EMBL/GenBank/DDBJ whole genome shotgun (WGS) entry which is preliminary data.</text>
</comment>
<keyword evidence="3" id="KW-0804">Transcription</keyword>
<dbReference type="InterPro" id="IPR036388">
    <property type="entry name" value="WH-like_DNA-bd_sf"/>
</dbReference>
<sequence length="290" mass="30795">MNNSDNPGLEELRARVRTHWDALSPAERSVCRLLTSHPAEQLLYSSAQELGAASGTSNASVIRTLRRLGYSGLPALKQAIAAPFSSSVAPEVRLRERIERLGGDLAGIWDRVADEARERIEHARAASSPGDLKRAVELLAGARETAAYGVGSSGIAADHLALKLNRIGLRSRHIDSSGFRLADDLLRIGRGDALVVFAPGRLLPEVEVLLERARAVGAGSVLISEELADELGDRVDVVLTAPHTPTGMTAEALTGIVIADALVQAVAAVDSDRAVASSHDLTAWRSRLGF</sequence>
<proteinExistence type="predicted"/>
<feature type="domain" description="HTH rpiR-type" evidence="4">
    <location>
        <begin position="10"/>
        <end position="87"/>
    </location>
</feature>
<dbReference type="GO" id="GO:0097367">
    <property type="term" value="F:carbohydrate derivative binding"/>
    <property type="evidence" value="ECO:0007669"/>
    <property type="project" value="InterPro"/>
</dbReference>
<evidence type="ECO:0000256" key="2">
    <source>
        <dbReference type="ARBA" id="ARBA00023125"/>
    </source>
</evidence>
<accession>A0A7W8QPM1</accession>
<dbReference type="GO" id="GO:1901135">
    <property type="term" value="P:carbohydrate derivative metabolic process"/>
    <property type="evidence" value="ECO:0007669"/>
    <property type="project" value="InterPro"/>
</dbReference>
<dbReference type="Pfam" id="PF01418">
    <property type="entry name" value="HTH_6"/>
    <property type="match status" value="1"/>
</dbReference>